<evidence type="ECO:0000313" key="2">
    <source>
        <dbReference type="EMBL" id="WVZ21881.1"/>
    </source>
</evidence>
<feature type="signal peptide" evidence="1">
    <location>
        <begin position="1"/>
        <end position="20"/>
    </location>
</feature>
<dbReference type="EMBL" id="CP144700">
    <property type="protein sequence ID" value="WVZ21881.1"/>
    <property type="molecule type" value="Genomic_DNA"/>
</dbReference>
<keyword evidence="1" id="KW-0732">Signal</keyword>
<accession>A0AAQ3P4K0</accession>
<evidence type="ECO:0000256" key="1">
    <source>
        <dbReference type="SAM" id="SignalP"/>
    </source>
</evidence>
<reference evidence="2 3" key="1">
    <citation type="journal article" date="2023" name="Life. Sci Alliance">
        <title>Evolutionary insights into 3D genome organization and epigenetic landscape of Vigna mungo.</title>
        <authorList>
            <person name="Junaid A."/>
            <person name="Singh B."/>
            <person name="Bhatia S."/>
        </authorList>
    </citation>
    <scope>NUCLEOTIDE SEQUENCE [LARGE SCALE GENOMIC DNA]</scope>
    <source>
        <strain evidence="2">Urdbean</strain>
    </source>
</reference>
<sequence length="104" mass="11109">MAAACLRGCWLWGCIKAACTLPILLMASCRSYAKRSFGDSPGRDAAAGGGRGFEAVPGGVGLLPQEHYIFNNSQNRNVICKLGVFGGGLLRTLIINNYLFDKNL</sequence>
<organism evidence="2 3">
    <name type="scientific">Vigna mungo</name>
    <name type="common">Black gram</name>
    <name type="synonym">Phaseolus mungo</name>
    <dbReference type="NCBI Taxonomy" id="3915"/>
    <lineage>
        <taxon>Eukaryota</taxon>
        <taxon>Viridiplantae</taxon>
        <taxon>Streptophyta</taxon>
        <taxon>Embryophyta</taxon>
        <taxon>Tracheophyta</taxon>
        <taxon>Spermatophyta</taxon>
        <taxon>Magnoliopsida</taxon>
        <taxon>eudicotyledons</taxon>
        <taxon>Gunneridae</taxon>
        <taxon>Pentapetalae</taxon>
        <taxon>rosids</taxon>
        <taxon>fabids</taxon>
        <taxon>Fabales</taxon>
        <taxon>Fabaceae</taxon>
        <taxon>Papilionoideae</taxon>
        <taxon>50 kb inversion clade</taxon>
        <taxon>NPAAA clade</taxon>
        <taxon>indigoferoid/millettioid clade</taxon>
        <taxon>Phaseoleae</taxon>
        <taxon>Vigna</taxon>
    </lineage>
</organism>
<proteinExistence type="predicted"/>
<dbReference type="Proteomes" id="UP001374535">
    <property type="component" value="Chromosome 1"/>
</dbReference>
<dbReference type="AlphaFoldDB" id="A0AAQ3P4K0"/>
<keyword evidence="3" id="KW-1185">Reference proteome</keyword>
<gene>
    <name evidence="2" type="ORF">V8G54_000425</name>
</gene>
<feature type="chain" id="PRO_5042994144" evidence="1">
    <location>
        <begin position="21"/>
        <end position="104"/>
    </location>
</feature>
<evidence type="ECO:0000313" key="3">
    <source>
        <dbReference type="Proteomes" id="UP001374535"/>
    </source>
</evidence>
<dbReference type="PROSITE" id="PS51257">
    <property type="entry name" value="PROKAR_LIPOPROTEIN"/>
    <property type="match status" value="1"/>
</dbReference>
<protein>
    <submittedName>
        <fullName evidence="2">Uncharacterized protein</fullName>
    </submittedName>
</protein>
<name>A0AAQ3P4K0_VIGMU</name>